<dbReference type="PANTHER" id="PTHR43155:SF2">
    <property type="entry name" value="CYCLIC DI-GMP PHOSPHODIESTERASE PA4108"/>
    <property type="match status" value="1"/>
</dbReference>
<dbReference type="InterPro" id="IPR037522">
    <property type="entry name" value="HD_GYP_dom"/>
</dbReference>
<dbReference type="KEGG" id="ppsc:EHS13_00040"/>
<name>A0A6B8RD02_9BACL</name>
<dbReference type="PANTHER" id="PTHR43155">
    <property type="entry name" value="CYCLIC DI-GMP PHOSPHODIESTERASE PA4108-RELATED"/>
    <property type="match status" value="1"/>
</dbReference>
<feature type="domain" description="HD-GYP" evidence="1">
    <location>
        <begin position="117"/>
        <end position="313"/>
    </location>
</feature>
<protein>
    <submittedName>
        <fullName evidence="2">HD-GYP domain-containing protein</fullName>
    </submittedName>
</protein>
<sequence length="358" mass="41078">MGVISVPVSQLKSGDQIFENVLTKRGNLLFEKGRFVTPKEIEILRAFFVAFVSIESRDTEATEENSQNQQDDLNQADVPFFEKYDNLVKLMRKVFHDARNGQIPPVLEIRTQLEATLQYIDQYNILTFVPKNVRMGEYLIHHSVMVCLTSYQLAKWHNFQQKDWMPIALAGLLHDIGNVKIDSAIFEKSSKLTTAEFDEVRKHTVFGYQIIKNMPAINEGVKLAALQHHEREDGSGYPLSLKGDKIHIYSKLLAIADIFHAMTNERAYRKVNSPYLVLEDLLKESFGKLDPTLVQTFINRVTSLQNGTLVRLSDNRLGEIVFSDRSYPTRPWISVNGVIVNLMVERSLYIREVIAKFQ</sequence>
<dbReference type="CDD" id="cd00077">
    <property type="entry name" value="HDc"/>
    <property type="match status" value="1"/>
</dbReference>
<evidence type="ECO:0000259" key="1">
    <source>
        <dbReference type="PROSITE" id="PS51832"/>
    </source>
</evidence>
<accession>A0A6B8RD02</accession>
<dbReference type="Proteomes" id="UP000426246">
    <property type="component" value="Chromosome"/>
</dbReference>
<gene>
    <name evidence="2" type="ORF">EHS13_00040</name>
</gene>
<dbReference type="Gene3D" id="1.10.3210.10">
    <property type="entry name" value="Hypothetical protein af1432"/>
    <property type="match status" value="1"/>
</dbReference>
<dbReference type="Pfam" id="PF13487">
    <property type="entry name" value="HD_5"/>
    <property type="match status" value="1"/>
</dbReference>
<dbReference type="AlphaFoldDB" id="A0A6B8RD02"/>
<dbReference type="OrthoDB" id="9759601at2"/>
<dbReference type="InterPro" id="IPR003607">
    <property type="entry name" value="HD/PDEase_dom"/>
</dbReference>
<dbReference type="RefSeq" id="WP_155698218.1">
    <property type="nucleotide sequence ID" value="NZ_CP034235.1"/>
</dbReference>
<keyword evidence="3" id="KW-1185">Reference proteome</keyword>
<dbReference type="EMBL" id="CP034235">
    <property type="protein sequence ID" value="QGQ93435.1"/>
    <property type="molecule type" value="Genomic_DNA"/>
</dbReference>
<proteinExistence type="predicted"/>
<dbReference type="PROSITE" id="PS51832">
    <property type="entry name" value="HD_GYP"/>
    <property type="match status" value="1"/>
</dbReference>
<reference evidence="3" key="1">
    <citation type="submission" date="2018-11" db="EMBL/GenBank/DDBJ databases">
        <title>Complete genome sequence of Paenibacillus sp. ML311-T8.</title>
        <authorList>
            <person name="Nam Y.-D."/>
            <person name="Kang J."/>
            <person name="Chung W.-H."/>
            <person name="Park Y.S."/>
        </authorList>
    </citation>
    <scope>NUCLEOTIDE SEQUENCE [LARGE SCALE GENOMIC DNA]</scope>
    <source>
        <strain evidence="3">ML311-T8</strain>
    </source>
</reference>
<organism evidence="2 3">
    <name type="scientific">Paenibacillus psychroresistens</name>
    <dbReference type="NCBI Taxonomy" id="1778678"/>
    <lineage>
        <taxon>Bacteria</taxon>
        <taxon>Bacillati</taxon>
        <taxon>Bacillota</taxon>
        <taxon>Bacilli</taxon>
        <taxon>Bacillales</taxon>
        <taxon>Paenibacillaceae</taxon>
        <taxon>Paenibacillus</taxon>
    </lineage>
</organism>
<evidence type="ECO:0000313" key="2">
    <source>
        <dbReference type="EMBL" id="QGQ93435.1"/>
    </source>
</evidence>
<dbReference type="SUPFAM" id="SSF109604">
    <property type="entry name" value="HD-domain/PDEase-like"/>
    <property type="match status" value="1"/>
</dbReference>
<dbReference type="SMART" id="SM00471">
    <property type="entry name" value="HDc"/>
    <property type="match status" value="1"/>
</dbReference>
<evidence type="ECO:0000313" key="3">
    <source>
        <dbReference type="Proteomes" id="UP000426246"/>
    </source>
</evidence>